<comment type="subcellular location">
    <subcellularLocation>
        <location evidence="1">Membrane</location>
        <topology evidence="1">Multi-pass membrane protein</topology>
    </subcellularLocation>
</comment>
<accession>A0A4Q2DVP4</accession>
<feature type="region of interest" description="Disordered" evidence="5">
    <location>
        <begin position="25"/>
        <end position="108"/>
    </location>
</feature>
<dbReference type="GO" id="GO:0006511">
    <property type="term" value="P:ubiquitin-dependent protein catabolic process"/>
    <property type="evidence" value="ECO:0007669"/>
    <property type="project" value="TreeGrafter"/>
</dbReference>
<keyword evidence="4 6" id="KW-0472">Membrane</keyword>
<evidence type="ECO:0000256" key="2">
    <source>
        <dbReference type="ARBA" id="ARBA00022692"/>
    </source>
</evidence>
<dbReference type="STRING" id="2316362.A0A4Q2DVP4"/>
<dbReference type="InterPro" id="IPR019325">
    <property type="entry name" value="NEDD4/Bsd2"/>
</dbReference>
<dbReference type="GO" id="GO:0016020">
    <property type="term" value="C:membrane"/>
    <property type="evidence" value="ECO:0007669"/>
    <property type="project" value="UniProtKB-SubCell"/>
</dbReference>
<feature type="region of interest" description="Disordered" evidence="5">
    <location>
        <begin position="1"/>
        <end position="20"/>
    </location>
</feature>
<evidence type="ECO:0000256" key="6">
    <source>
        <dbReference type="SAM" id="Phobius"/>
    </source>
</evidence>
<dbReference type="AlphaFoldDB" id="A0A4Q2DVP4"/>
<dbReference type="Proteomes" id="UP000290288">
    <property type="component" value="Unassembled WGS sequence"/>
</dbReference>
<protein>
    <recommendedName>
        <fullName evidence="9">Metal homeostatis protein bsd2</fullName>
    </recommendedName>
</protein>
<name>A0A4Q2DVP4_9AGAR</name>
<evidence type="ECO:0000256" key="5">
    <source>
        <dbReference type="SAM" id="MobiDB-lite"/>
    </source>
</evidence>
<reference evidence="7 8" key="1">
    <citation type="submission" date="2019-01" db="EMBL/GenBank/DDBJ databases">
        <title>Draft genome sequence of Psathyrella aberdarensis IHI B618.</title>
        <authorList>
            <person name="Buettner E."/>
            <person name="Kellner H."/>
        </authorList>
    </citation>
    <scope>NUCLEOTIDE SEQUENCE [LARGE SCALE GENOMIC DNA]</scope>
    <source>
        <strain evidence="7 8">IHI B618</strain>
    </source>
</reference>
<evidence type="ECO:0000256" key="3">
    <source>
        <dbReference type="ARBA" id="ARBA00022989"/>
    </source>
</evidence>
<dbReference type="OrthoDB" id="10003116at2759"/>
<keyword evidence="3 6" id="KW-1133">Transmembrane helix</keyword>
<dbReference type="GO" id="GO:0048471">
    <property type="term" value="C:perinuclear region of cytoplasm"/>
    <property type="evidence" value="ECO:0007669"/>
    <property type="project" value="TreeGrafter"/>
</dbReference>
<evidence type="ECO:0000256" key="1">
    <source>
        <dbReference type="ARBA" id="ARBA00004141"/>
    </source>
</evidence>
<feature type="transmembrane region" description="Helical" evidence="6">
    <location>
        <begin position="317"/>
        <end position="338"/>
    </location>
</feature>
<evidence type="ECO:0000256" key="4">
    <source>
        <dbReference type="ARBA" id="ARBA00023136"/>
    </source>
</evidence>
<evidence type="ECO:0000313" key="7">
    <source>
        <dbReference type="EMBL" id="RXW24273.1"/>
    </source>
</evidence>
<dbReference type="CDD" id="cd22212">
    <property type="entry name" value="NDFIP-like"/>
    <property type="match status" value="1"/>
</dbReference>
<comment type="caution">
    <text evidence="7">The sequence shown here is derived from an EMBL/GenBank/DDBJ whole genome shotgun (WGS) entry which is preliminary data.</text>
</comment>
<sequence length="413" mass="45598">MPAQYARLPNPNSSQDPERELEAAFELNDDDELDERPRVRSQLPRIDTTAAHTRRASIARPGTYDFERQDYDFPPPGSPPPPTQAIANDYGNSNGLVPSSPVAQPSAGPSFFRRAVGALLPTHYTRLATSDPSRPVGGGTENDGVFANVMAKPQAGKVVHTEDGNVYVVPEDSQKEMPPSYAEAQADAVPPYWETTIHAPASLEPGADMIIDDLPTGNFIIFAMNFIISWFFQFVGFFLTYMLHTSHAAKFGSRAGLGLTLIQFGFYSRIAQEEQTDAANNRPYWNYPYVNSTTTEDGTTATPAPSSAQLSQTSKDWLSFLFMTLGWFLLLSSCVGFWRVKRWESSLRAPPVPEPTAQDIDRDRVIRHNLANALGIQLEDDERAQEHMLTPAQHAALAAEARLTRDLRAAGLI</sequence>
<dbReference type="PANTHER" id="PTHR13396:SF5">
    <property type="entry name" value="NEDD4 FAMILY INTERACTING PROTEIN"/>
    <property type="match status" value="1"/>
</dbReference>
<feature type="compositionally biased region" description="Polar residues" evidence="5">
    <location>
        <begin position="90"/>
        <end position="103"/>
    </location>
</feature>
<dbReference type="GO" id="GO:0007034">
    <property type="term" value="P:vacuolar transport"/>
    <property type="evidence" value="ECO:0007669"/>
    <property type="project" value="InterPro"/>
</dbReference>
<dbReference type="GO" id="GO:0031398">
    <property type="term" value="P:positive regulation of protein ubiquitination"/>
    <property type="evidence" value="ECO:0007669"/>
    <property type="project" value="TreeGrafter"/>
</dbReference>
<dbReference type="EMBL" id="SDEE01000022">
    <property type="protein sequence ID" value="RXW24273.1"/>
    <property type="molecule type" value="Genomic_DNA"/>
</dbReference>
<feature type="compositionally biased region" description="Pro residues" evidence="5">
    <location>
        <begin position="73"/>
        <end position="83"/>
    </location>
</feature>
<feature type="transmembrane region" description="Helical" evidence="6">
    <location>
        <begin position="219"/>
        <end position="243"/>
    </location>
</feature>
<gene>
    <name evidence="7" type="ORF">EST38_g1579</name>
</gene>
<organism evidence="7 8">
    <name type="scientific">Candolleomyces aberdarensis</name>
    <dbReference type="NCBI Taxonomy" id="2316362"/>
    <lineage>
        <taxon>Eukaryota</taxon>
        <taxon>Fungi</taxon>
        <taxon>Dikarya</taxon>
        <taxon>Basidiomycota</taxon>
        <taxon>Agaricomycotina</taxon>
        <taxon>Agaricomycetes</taxon>
        <taxon>Agaricomycetidae</taxon>
        <taxon>Agaricales</taxon>
        <taxon>Agaricineae</taxon>
        <taxon>Psathyrellaceae</taxon>
        <taxon>Candolleomyces</taxon>
    </lineage>
</organism>
<dbReference type="PANTHER" id="PTHR13396">
    <property type="entry name" value="NEDD4 FAMILY INTERACTING PROTEIN 1/2"/>
    <property type="match status" value="1"/>
</dbReference>
<dbReference type="GO" id="GO:0005794">
    <property type="term" value="C:Golgi apparatus"/>
    <property type="evidence" value="ECO:0007669"/>
    <property type="project" value="TreeGrafter"/>
</dbReference>
<proteinExistence type="predicted"/>
<evidence type="ECO:0000313" key="8">
    <source>
        <dbReference type="Proteomes" id="UP000290288"/>
    </source>
</evidence>
<keyword evidence="8" id="KW-1185">Reference proteome</keyword>
<dbReference type="Pfam" id="PF10176">
    <property type="entry name" value="NEDD4_Bsd2"/>
    <property type="match status" value="1"/>
</dbReference>
<keyword evidence="2 6" id="KW-0812">Transmembrane</keyword>
<dbReference type="GO" id="GO:0005783">
    <property type="term" value="C:endoplasmic reticulum"/>
    <property type="evidence" value="ECO:0007669"/>
    <property type="project" value="TreeGrafter"/>
</dbReference>
<evidence type="ECO:0008006" key="9">
    <source>
        <dbReference type="Google" id="ProtNLM"/>
    </source>
</evidence>
<dbReference type="GO" id="GO:0030001">
    <property type="term" value="P:metal ion transport"/>
    <property type="evidence" value="ECO:0007669"/>
    <property type="project" value="InterPro"/>
</dbReference>